<keyword evidence="5" id="KW-1185">Reference proteome</keyword>
<dbReference type="AlphaFoldDB" id="A0A0K1Q975"/>
<sequence length="285" mass="29534">MAFSGAAFAAATLFAGAPAHAADDREVCASAADQAQQLRDEGKYRRAREQMLICARDVCPAPIKRDCLEWLSSLEQVAPTIVISAKDGTGDVTDVKVSMDGTSITERLDGKPFPVDLGEHTFKFEYQGKTKEEKVLIGAGQKVRTIGVQFGNPNAGTTGGDSSGGATAGGEQKSGSLVPALVVGGIGVLALGSWAYFGLSGTSDVDHLESTCKPNCKQSDVDSARSKLIIADVSLGVGVVALGVATYMILTRPKVDSEIKTGMNSVRFDFGPTRGGAVAGLGGNF</sequence>
<feature type="chain" id="PRO_5005466821" description="PEGA domain-containing protein" evidence="3">
    <location>
        <begin position="22"/>
        <end position="285"/>
    </location>
</feature>
<organism evidence="4 5">
    <name type="scientific">Labilithrix luteola</name>
    <dbReference type="NCBI Taxonomy" id="1391654"/>
    <lineage>
        <taxon>Bacteria</taxon>
        <taxon>Pseudomonadati</taxon>
        <taxon>Myxococcota</taxon>
        <taxon>Polyangia</taxon>
        <taxon>Polyangiales</taxon>
        <taxon>Labilitrichaceae</taxon>
        <taxon>Labilithrix</taxon>
    </lineage>
</organism>
<evidence type="ECO:0000256" key="3">
    <source>
        <dbReference type="SAM" id="SignalP"/>
    </source>
</evidence>
<feature type="compositionally biased region" description="Gly residues" evidence="1">
    <location>
        <begin position="157"/>
        <end position="168"/>
    </location>
</feature>
<keyword evidence="2" id="KW-1133">Transmembrane helix</keyword>
<feature type="transmembrane region" description="Helical" evidence="2">
    <location>
        <begin position="228"/>
        <end position="250"/>
    </location>
</feature>
<dbReference type="KEGG" id="llu:AKJ09_09009"/>
<feature type="region of interest" description="Disordered" evidence="1">
    <location>
        <begin position="151"/>
        <end position="171"/>
    </location>
</feature>
<accession>A0A0K1Q975</accession>
<dbReference type="Proteomes" id="UP000064967">
    <property type="component" value="Chromosome"/>
</dbReference>
<name>A0A0K1Q975_9BACT</name>
<keyword evidence="3" id="KW-0732">Signal</keyword>
<evidence type="ECO:0000256" key="2">
    <source>
        <dbReference type="SAM" id="Phobius"/>
    </source>
</evidence>
<reference evidence="4 5" key="1">
    <citation type="submission" date="2015-08" db="EMBL/GenBank/DDBJ databases">
        <authorList>
            <person name="Babu N.S."/>
            <person name="Beckwith C.J."/>
            <person name="Beseler K.G."/>
            <person name="Brison A."/>
            <person name="Carone J.V."/>
            <person name="Caskin T.P."/>
            <person name="Diamond M."/>
            <person name="Durham M.E."/>
            <person name="Foxe J.M."/>
            <person name="Go M."/>
            <person name="Henderson B.A."/>
            <person name="Jones I.B."/>
            <person name="McGettigan J.A."/>
            <person name="Micheletti S.J."/>
            <person name="Nasrallah M.E."/>
            <person name="Ortiz D."/>
            <person name="Piller C.R."/>
            <person name="Privatt S.R."/>
            <person name="Schneider S.L."/>
            <person name="Sharp S."/>
            <person name="Smith T.C."/>
            <person name="Stanton J.D."/>
            <person name="Ullery H.E."/>
            <person name="Wilson R.J."/>
            <person name="Serrano M.G."/>
            <person name="Buck G."/>
            <person name="Lee V."/>
            <person name="Wang Y."/>
            <person name="Carvalho R."/>
            <person name="Voegtly L."/>
            <person name="Shi R."/>
            <person name="Duckworth R."/>
            <person name="Johnson A."/>
            <person name="Loviza R."/>
            <person name="Walstead R."/>
            <person name="Shah Z."/>
            <person name="Kiflezghi M."/>
            <person name="Wade K."/>
            <person name="Ball S.L."/>
            <person name="Bradley K.W."/>
            <person name="Asai D.J."/>
            <person name="Bowman C.A."/>
            <person name="Russell D.A."/>
            <person name="Pope W.H."/>
            <person name="Jacobs-Sera D."/>
            <person name="Hendrix R.W."/>
            <person name="Hatfull G.F."/>
        </authorList>
    </citation>
    <scope>NUCLEOTIDE SEQUENCE [LARGE SCALE GENOMIC DNA]</scope>
    <source>
        <strain evidence="4 5">DSM 27648</strain>
    </source>
</reference>
<evidence type="ECO:0000313" key="4">
    <source>
        <dbReference type="EMBL" id="AKV02346.1"/>
    </source>
</evidence>
<dbReference type="EMBL" id="CP012333">
    <property type="protein sequence ID" value="AKV02346.1"/>
    <property type="molecule type" value="Genomic_DNA"/>
</dbReference>
<proteinExistence type="predicted"/>
<keyword evidence="2" id="KW-0472">Membrane</keyword>
<evidence type="ECO:0000256" key="1">
    <source>
        <dbReference type="SAM" id="MobiDB-lite"/>
    </source>
</evidence>
<keyword evidence="2" id="KW-0812">Transmembrane</keyword>
<evidence type="ECO:0000313" key="5">
    <source>
        <dbReference type="Proteomes" id="UP000064967"/>
    </source>
</evidence>
<feature type="signal peptide" evidence="3">
    <location>
        <begin position="1"/>
        <end position="21"/>
    </location>
</feature>
<evidence type="ECO:0008006" key="6">
    <source>
        <dbReference type="Google" id="ProtNLM"/>
    </source>
</evidence>
<gene>
    <name evidence="4" type="ORF">AKJ09_09009</name>
</gene>
<dbReference type="STRING" id="1391654.AKJ09_09009"/>
<protein>
    <recommendedName>
        <fullName evidence="6">PEGA domain-containing protein</fullName>
    </recommendedName>
</protein>